<sequence>MRDTFLNLILRGDGGPLRTEMEKSARHMRDSGRRMQRGLEPADQQMRRVSMTARRLTGIIAGLAGAASMGALIRSQITAADTAGRMARRIGESAETVSTLGFAAEQSGTNIDSIGRAYDGFIRRLDQFREGSGKAGRAARALGLDIFDAEGKVRPFSEILLDAADRLSMVEDPALKSSLATKIFGRSAGDLIPLLDEGADGIRELQQRARDYGREIDMHTADAAREFNDTMNELRGAVGGASRGFVGQMLPSLLVISKEMRNSATEADGLAQNLGKVVNQLIKWVALGTRTAIVPLEAMGEAIGGGIAYVEQLARGNREGARAIREHMEATQAFEGPLQNLVEFYDALYNAQERATEGTEDVTEKTAERLSEIEKLNARLQAIFGEGADAARSAAQERADAEQKAIEGMRRQVETIGHVTREEEILYEIRRGNYREFTEQGQQQLLAYARELDAVEALAEAERERVQTQERMATEAQRIYQATRTPAEQLAAEIEHLNELLDAGALSWDTYARAVFNAQEKFEGAAEEAVTASSQFAIQGARNIQSAFADFLFDPFEQGLQGMLRGFVDILRRMASEAIAAQLGARLFGDFGGTGQLGGAVGGVLASVFHDGGVAGESAPVRRVPLTSFLDAPRYHSGGIAGDEEFAILKRGEEVLTQDNPRHRDNAGAGVRVVLVDDRSNIADYLGTADGERAIVQAVQRNRMAVKQVLS</sequence>
<evidence type="ECO:0000256" key="2">
    <source>
        <dbReference type="SAM" id="MobiDB-lite"/>
    </source>
</evidence>
<proteinExistence type="predicted"/>
<feature type="coiled-coil region" evidence="1">
    <location>
        <begin position="445"/>
        <end position="478"/>
    </location>
</feature>
<dbReference type="AlphaFoldDB" id="A0A1V3NSG6"/>
<reference evidence="5 6" key="1">
    <citation type="submission" date="2017-02" db="EMBL/GenBank/DDBJ databases">
        <title>Genomic diversity within the haloalkaliphilic genus Thioalkalivibrio.</title>
        <authorList>
            <person name="Ahn A.-C."/>
            <person name="Meier-Kolthoff J."/>
            <person name="Overmars L."/>
            <person name="Richter M."/>
            <person name="Woyke T."/>
            <person name="Sorokin D.Y."/>
            <person name="Muyzer G."/>
        </authorList>
    </citation>
    <scope>NUCLEOTIDE SEQUENCE [LARGE SCALE GENOMIC DNA]</scope>
    <source>
        <strain evidence="5 6">ALJD</strain>
    </source>
</reference>
<feature type="domain" description="Phage tail tape measure protein" evidence="4">
    <location>
        <begin position="64"/>
        <end position="185"/>
    </location>
</feature>
<feature type="transmembrane region" description="Helical" evidence="3">
    <location>
        <begin position="56"/>
        <end position="73"/>
    </location>
</feature>
<dbReference type="InterPro" id="IPR010090">
    <property type="entry name" value="Phage_tape_meas"/>
</dbReference>
<gene>
    <name evidence="5" type="ORF">B1C78_03225</name>
</gene>
<name>A0A1V3NSG6_9GAMM</name>
<feature type="region of interest" description="Disordered" evidence="2">
    <location>
        <begin position="24"/>
        <end position="45"/>
    </location>
</feature>
<dbReference type="EMBL" id="MVBK01000018">
    <property type="protein sequence ID" value="OOG27676.1"/>
    <property type="molecule type" value="Genomic_DNA"/>
</dbReference>
<evidence type="ECO:0000256" key="1">
    <source>
        <dbReference type="SAM" id="Coils"/>
    </source>
</evidence>
<feature type="compositionally biased region" description="Basic and acidic residues" evidence="2">
    <location>
        <begin position="24"/>
        <end position="33"/>
    </location>
</feature>
<comment type="caution">
    <text evidence="5">The sequence shown here is derived from an EMBL/GenBank/DDBJ whole genome shotgun (WGS) entry which is preliminary data.</text>
</comment>
<organism evidence="5 6">
    <name type="scientific">Thioalkalivibrio denitrificans</name>
    <dbReference type="NCBI Taxonomy" id="108003"/>
    <lineage>
        <taxon>Bacteria</taxon>
        <taxon>Pseudomonadati</taxon>
        <taxon>Pseudomonadota</taxon>
        <taxon>Gammaproteobacteria</taxon>
        <taxon>Chromatiales</taxon>
        <taxon>Ectothiorhodospiraceae</taxon>
        <taxon>Thioalkalivibrio</taxon>
    </lineage>
</organism>
<evidence type="ECO:0000259" key="4">
    <source>
        <dbReference type="Pfam" id="PF10145"/>
    </source>
</evidence>
<keyword evidence="3" id="KW-0812">Transmembrane</keyword>
<dbReference type="Proteomes" id="UP000189462">
    <property type="component" value="Unassembled WGS sequence"/>
</dbReference>
<evidence type="ECO:0000256" key="3">
    <source>
        <dbReference type="SAM" id="Phobius"/>
    </source>
</evidence>
<protein>
    <recommendedName>
        <fullName evidence="4">Phage tail tape measure protein domain-containing protein</fullName>
    </recommendedName>
</protein>
<keyword evidence="6" id="KW-1185">Reference proteome</keyword>
<evidence type="ECO:0000313" key="6">
    <source>
        <dbReference type="Proteomes" id="UP000189462"/>
    </source>
</evidence>
<keyword evidence="3" id="KW-1133">Transmembrane helix</keyword>
<keyword evidence="3" id="KW-0472">Membrane</keyword>
<dbReference type="STRING" id="108003.B1C78_03225"/>
<evidence type="ECO:0000313" key="5">
    <source>
        <dbReference type="EMBL" id="OOG27676.1"/>
    </source>
</evidence>
<keyword evidence="1" id="KW-0175">Coiled coil</keyword>
<accession>A0A1V3NSG6</accession>
<dbReference type="Pfam" id="PF10145">
    <property type="entry name" value="PhageMin_Tail"/>
    <property type="match status" value="1"/>
</dbReference>